<dbReference type="Proteomes" id="UP000189681">
    <property type="component" value="Unassembled WGS sequence"/>
</dbReference>
<feature type="transmembrane region" description="Helical" evidence="6">
    <location>
        <begin position="23"/>
        <end position="43"/>
    </location>
</feature>
<dbReference type="AlphaFoldDB" id="A0A1V4AQ12"/>
<evidence type="ECO:0000256" key="3">
    <source>
        <dbReference type="ARBA" id="ARBA00022692"/>
    </source>
</evidence>
<dbReference type="GO" id="GO:0005886">
    <property type="term" value="C:plasma membrane"/>
    <property type="evidence" value="ECO:0007669"/>
    <property type="project" value="UniProtKB-SubCell"/>
</dbReference>
<reference evidence="8 9" key="1">
    <citation type="journal article" date="2017" name="Water Res.">
        <title>Discovery and metagenomic analysis of an anammox bacterial enrichment related to Candidatus "Brocadia caroliniensis" in a full-scale glycerol-fed nitritation-denitritation separate centrate treatment process.</title>
        <authorList>
            <person name="Park H."/>
            <person name="Brotto A.C."/>
            <person name="van Loosdrecht M.C."/>
            <person name="Chandran K."/>
        </authorList>
    </citation>
    <scope>NUCLEOTIDE SEQUENCE [LARGE SCALE GENOMIC DNA]</scope>
    <source>
        <strain evidence="8">26THWARD</strain>
    </source>
</reference>
<feature type="transmembrane region" description="Helical" evidence="6">
    <location>
        <begin position="235"/>
        <end position="258"/>
    </location>
</feature>
<feature type="transmembrane region" description="Helical" evidence="6">
    <location>
        <begin position="351"/>
        <end position="370"/>
    </location>
</feature>
<feature type="transmembrane region" description="Helical" evidence="6">
    <location>
        <begin position="131"/>
        <end position="150"/>
    </location>
</feature>
<evidence type="ECO:0000313" key="9">
    <source>
        <dbReference type="Proteomes" id="UP000189681"/>
    </source>
</evidence>
<evidence type="ECO:0000256" key="1">
    <source>
        <dbReference type="ARBA" id="ARBA00004651"/>
    </source>
</evidence>
<evidence type="ECO:0000256" key="2">
    <source>
        <dbReference type="ARBA" id="ARBA00022475"/>
    </source>
</evidence>
<protein>
    <submittedName>
        <fullName evidence="8">MFS transporter</fullName>
    </submittedName>
</protein>
<feature type="transmembrane region" description="Helical" evidence="6">
    <location>
        <begin position="201"/>
        <end position="223"/>
    </location>
</feature>
<sequence>MVLLGVVSLFADATYEGARSINGPYLALLGASATTVGFVAGLGELIGHSLRLISGYISDKIGRYWAITIFGYLLNMLAVPALALAGRWEIAAILMITERIGKAIRTPARDAMLSHATREIGRGKGFGLHEALDQIGAVLGPLALAGVLYYRESYRTGYIILLVPALMAISVLVTARWLYPQPRNLEVTQPELETKGFPKKFWLYLIAVGLIAAGYADFPLIAYHFKKVSVASNTWIPLFYALAMGVDAIAALFFGYLFDRNGISILIIASLISMLFAPLVFLGNFSLAIIGVALWGIGMGAQETVMRAAIAEMVPVNRRGTGYGIFNTGYGICWFLGSALMGVLYDFSLMTLIAFSVVTQFASVPLLLLIKKMPPNCYSAMLQRDR</sequence>
<dbReference type="PANTHER" id="PTHR42688">
    <property type="entry name" value="CONSERVED PROTEIN"/>
    <property type="match status" value="1"/>
</dbReference>
<accession>A0A1V4AQ12</accession>
<dbReference type="SUPFAM" id="SSF103473">
    <property type="entry name" value="MFS general substrate transporter"/>
    <property type="match status" value="1"/>
</dbReference>
<name>A0A1V4AQ12_9BACT</name>
<evidence type="ECO:0000256" key="4">
    <source>
        <dbReference type="ARBA" id="ARBA00022989"/>
    </source>
</evidence>
<keyword evidence="4 6" id="KW-1133">Transmembrane helix</keyword>
<keyword evidence="5 6" id="KW-0472">Membrane</keyword>
<feature type="domain" description="Major facilitator superfamily (MFS) profile" evidence="7">
    <location>
        <begin position="1"/>
        <end position="374"/>
    </location>
</feature>
<feature type="transmembrane region" description="Helical" evidence="6">
    <location>
        <begin position="264"/>
        <end position="297"/>
    </location>
</feature>
<comment type="caution">
    <text evidence="8">The sequence shown here is derived from an EMBL/GenBank/DDBJ whole genome shotgun (WGS) entry which is preliminary data.</text>
</comment>
<gene>
    <name evidence="8" type="ORF">AYP45_16275</name>
</gene>
<proteinExistence type="predicted"/>
<dbReference type="GO" id="GO:0022857">
    <property type="term" value="F:transmembrane transporter activity"/>
    <property type="evidence" value="ECO:0007669"/>
    <property type="project" value="InterPro"/>
</dbReference>
<dbReference type="InterPro" id="IPR036259">
    <property type="entry name" value="MFS_trans_sf"/>
</dbReference>
<dbReference type="InterPro" id="IPR011701">
    <property type="entry name" value="MFS"/>
</dbReference>
<dbReference type="EMBL" id="AYTS01000168">
    <property type="protein sequence ID" value="OOP55191.1"/>
    <property type="molecule type" value="Genomic_DNA"/>
</dbReference>
<keyword evidence="3 6" id="KW-0812">Transmembrane</keyword>
<evidence type="ECO:0000313" key="8">
    <source>
        <dbReference type="EMBL" id="OOP55191.1"/>
    </source>
</evidence>
<evidence type="ECO:0000256" key="6">
    <source>
        <dbReference type="SAM" id="Phobius"/>
    </source>
</evidence>
<dbReference type="PANTHER" id="PTHR42688:SF1">
    <property type="entry name" value="BLR5212 PROTEIN"/>
    <property type="match status" value="1"/>
</dbReference>
<dbReference type="Pfam" id="PF07690">
    <property type="entry name" value="MFS_1"/>
    <property type="match status" value="2"/>
</dbReference>
<feature type="transmembrane region" description="Helical" evidence="6">
    <location>
        <begin position="323"/>
        <end position="345"/>
    </location>
</feature>
<evidence type="ECO:0000259" key="7">
    <source>
        <dbReference type="PROSITE" id="PS50850"/>
    </source>
</evidence>
<organism evidence="8 9">
    <name type="scientific">Candidatus Brocadia carolinensis</name>
    <dbReference type="NCBI Taxonomy" id="1004156"/>
    <lineage>
        <taxon>Bacteria</taxon>
        <taxon>Pseudomonadati</taxon>
        <taxon>Planctomycetota</taxon>
        <taxon>Candidatus Brocadiia</taxon>
        <taxon>Candidatus Brocadiales</taxon>
        <taxon>Candidatus Brocadiaceae</taxon>
        <taxon>Candidatus Brocadia</taxon>
    </lineage>
</organism>
<dbReference type="InterPro" id="IPR052425">
    <property type="entry name" value="Uncharacterized_MFS-type"/>
</dbReference>
<dbReference type="InterPro" id="IPR020846">
    <property type="entry name" value="MFS_dom"/>
</dbReference>
<evidence type="ECO:0000256" key="5">
    <source>
        <dbReference type="ARBA" id="ARBA00023136"/>
    </source>
</evidence>
<feature type="transmembrane region" description="Helical" evidence="6">
    <location>
        <begin position="64"/>
        <end position="85"/>
    </location>
</feature>
<feature type="transmembrane region" description="Helical" evidence="6">
    <location>
        <begin position="157"/>
        <end position="179"/>
    </location>
</feature>
<comment type="subcellular location">
    <subcellularLocation>
        <location evidence="1">Cell membrane</location>
        <topology evidence="1">Multi-pass membrane protein</topology>
    </subcellularLocation>
</comment>
<dbReference type="STRING" id="1004156.AYP45_16275"/>
<dbReference type="Gene3D" id="1.20.1250.20">
    <property type="entry name" value="MFS general substrate transporter like domains"/>
    <property type="match status" value="2"/>
</dbReference>
<dbReference type="PROSITE" id="PS50850">
    <property type="entry name" value="MFS"/>
    <property type="match status" value="1"/>
</dbReference>
<keyword evidence="2" id="KW-1003">Cell membrane</keyword>
<dbReference type="CDD" id="cd17370">
    <property type="entry name" value="MFS_MJ1317_like"/>
    <property type="match status" value="1"/>
</dbReference>